<gene>
    <name evidence="1" type="ORF">F6J89_06650</name>
</gene>
<comment type="caution">
    <text evidence="1">The sequence shown here is derived from an EMBL/GenBank/DDBJ whole genome shotgun (WGS) entry which is preliminary data.</text>
</comment>
<protein>
    <submittedName>
        <fullName evidence="1">Uncharacterized protein</fullName>
    </submittedName>
</protein>
<reference evidence="1" key="1">
    <citation type="submission" date="2019-11" db="EMBL/GenBank/DDBJ databases">
        <title>Genomic insights into an expanded diversity of filamentous marine cyanobacteria reveals the extraordinary biosynthetic potential of Moorea and Okeania.</title>
        <authorList>
            <person name="Ferreira Leao T."/>
            <person name="Wang M."/>
            <person name="Moss N."/>
            <person name="Da Silva R."/>
            <person name="Sanders J."/>
            <person name="Nurk S."/>
            <person name="Gurevich A."/>
            <person name="Humphrey G."/>
            <person name="Reher R."/>
            <person name="Zhu Q."/>
            <person name="Belda-Ferre P."/>
            <person name="Glukhov E."/>
            <person name="Rex R."/>
            <person name="Dorrestein P.C."/>
            <person name="Knight R."/>
            <person name="Pevzner P."/>
            <person name="Gerwick W.H."/>
            <person name="Gerwick L."/>
        </authorList>
    </citation>
    <scope>NUCLEOTIDE SEQUENCE</scope>
    <source>
        <strain evidence="1">SIO1C4</strain>
    </source>
</reference>
<accession>A0A6B3NCE4</accession>
<proteinExistence type="predicted"/>
<evidence type="ECO:0000313" key="1">
    <source>
        <dbReference type="EMBL" id="NER27311.1"/>
    </source>
</evidence>
<dbReference type="EMBL" id="JAAHFQ010000090">
    <property type="protein sequence ID" value="NER27311.1"/>
    <property type="molecule type" value="Genomic_DNA"/>
</dbReference>
<name>A0A6B3NCE4_9CYAN</name>
<organism evidence="1">
    <name type="scientific">Symploca sp. SIO1C4</name>
    <dbReference type="NCBI Taxonomy" id="2607765"/>
    <lineage>
        <taxon>Bacteria</taxon>
        <taxon>Bacillati</taxon>
        <taxon>Cyanobacteriota</taxon>
        <taxon>Cyanophyceae</taxon>
        <taxon>Coleofasciculales</taxon>
        <taxon>Coleofasciculaceae</taxon>
        <taxon>Symploca</taxon>
    </lineage>
</organism>
<dbReference type="AlphaFoldDB" id="A0A6B3NCE4"/>
<sequence length="59" mass="6818">MLEELKTHEGELTDEALEAVAGGKCRWWSASKKKIVRYEKKPDGSVRRYVCYNANNKVM</sequence>